<keyword evidence="7" id="KW-0630">Potassium</keyword>
<evidence type="ECO:0000313" key="15">
    <source>
        <dbReference type="Proteomes" id="UP001519311"/>
    </source>
</evidence>
<accession>A0ABS4VJJ2</accession>
<evidence type="ECO:0000256" key="13">
    <source>
        <dbReference type="SAM" id="Phobius"/>
    </source>
</evidence>
<keyword evidence="6" id="KW-0631">Potassium channel</keyword>
<reference evidence="14 15" key="1">
    <citation type="submission" date="2021-03" db="EMBL/GenBank/DDBJ databases">
        <title>Sequencing the genomes of 1000 actinobacteria strains.</title>
        <authorList>
            <person name="Klenk H.-P."/>
        </authorList>
    </citation>
    <scope>NUCLEOTIDE SEQUENCE [LARGE SCALE GENOMIC DNA]</scope>
    <source>
        <strain evidence="14 15">DSM 40843</strain>
    </source>
</reference>
<feature type="transmembrane region" description="Helical" evidence="13">
    <location>
        <begin position="117"/>
        <end position="136"/>
    </location>
</feature>
<proteinExistence type="inferred from homology"/>
<dbReference type="Proteomes" id="UP001519311">
    <property type="component" value="Unassembled WGS sequence"/>
</dbReference>
<keyword evidence="11" id="KW-0407">Ion channel</keyword>
<gene>
    <name evidence="14" type="ORF">JOF59_006251</name>
</gene>
<evidence type="ECO:0000256" key="4">
    <source>
        <dbReference type="ARBA" id="ARBA00022538"/>
    </source>
</evidence>
<evidence type="ECO:0000313" key="14">
    <source>
        <dbReference type="EMBL" id="MBP2363759.1"/>
    </source>
</evidence>
<comment type="similarity">
    <text evidence="2">Belongs to the TMEM175 family.</text>
</comment>
<comment type="caution">
    <text evidence="14">The sequence shown here is derived from an EMBL/GenBank/DDBJ whole genome shotgun (WGS) entry which is preliminary data.</text>
</comment>
<evidence type="ECO:0000256" key="11">
    <source>
        <dbReference type="ARBA" id="ARBA00023303"/>
    </source>
</evidence>
<protein>
    <submittedName>
        <fullName evidence="14">Membrane protein</fullName>
    </submittedName>
</protein>
<evidence type="ECO:0000256" key="8">
    <source>
        <dbReference type="ARBA" id="ARBA00022989"/>
    </source>
</evidence>
<keyword evidence="3" id="KW-0813">Transport</keyword>
<evidence type="ECO:0000256" key="6">
    <source>
        <dbReference type="ARBA" id="ARBA00022826"/>
    </source>
</evidence>
<keyword evidence="8 13" id="KW-1133">Transmembrane helix</keyword>
<sequence length="202" mass="21871">MSRVRTEEKSPDRLIALSDGIFAIAMTLLVLDIHVPTGLGVDGFRGAVGDWLPKLGAYALSFTILAGFWRDHRRILHMIQRVDALSERLTLAGLGVIALVPFPTAMLSEYASRPLAVAFYALTIAVVDVLQLALFLSVREQLVADHPLAGRAGRNIVADLSATILVFGATIPIAFVSPVAAMWSWLVLAPVKMTIGRHFATE</sequence>
<keyword evidence="5 13" id="KW-0812">Transmembrane</keyword>
<evidence type="ECO:0000256" key="1">
    <source>
        <dbReference type="ARBA" id="ARBA00004141"/>
    </source>
</evidence>
<keyword evidence="9" id="KW-0406">Ion transport</keyword>
<evidence type="ECO:0000256" key="12">
    <source>
        <dbReference type="ARBA" id="ARBA00034430"/>
    </source>
</evidence>
<feature type="transmembrane region" description="Helical" evidence="13">
    <location>
        <begin position="51"/>
        <end position="69"/>
    </location>
</feature>
<keyword evidence="15" id="KW-1185">Reference proteome</keyword>
<dbReference type="InterPro" id="IPR010617">
    <property type="entry name" value="TMEM175-like"/>
</dbReference>
<dbReference type="Pfam" id="PF06736">
    <property type="entry name" value="TMEM175"/>
    <property type="match status" value="1"/>
</dbReference>
<dbReference type="PANTHER" id="PTHR31462">
    <property type="entry name" value="ENDOSOMAL/LYSOSOMAL POTASSIUM CHANNEL TMEM175"/>
    <property type="match status" value="1"/>
</dbReference>
<evidence type="ECO:0000256" key="3">
    <source>
        <dbReference type="ARBA" id="ARBA00022448"/>
    </source>
</evidence>
<feature type="transmembrane region" description="Helical" evidence="13">
    <location>
        <begin position="157"/>
        <end position="183"/>
    </location>
</feature>
<evidence type="ECO:0000256" key="9">
    <source>
        <dbReference type="ARBA" id="ARBA00023065"/>
    </source>
</evidence>
<comment type="catalytic activity">
    <reaction evidence="12">
        <text>K(+)(in) = K(+)(out)</text>
        <dbReference type="Rhea" id="RHEA:29463"/>
        <dbReference type="ChEBI" id="CHEBI:29103"/>
    </reaction>
</comment>
<evidence type="ECO:0000256" key="2">
    <source>
        <dbReference type="ARBA" id="ARBA00006920"/>
    </source>
</evidence>
<dbReference type="EMBL" id="JAGINS010000002">
    <property type="protein sequence ID" value="MBP2363759.1"/>
    <property type="molecule type" value="Genomic_DNA"/>
</dbReference>
<name>A0ABS4VJJ2_9ACTN</name>
<comment type="subcellular location">
    <subcellularLocation>
        <location evidence="1">Membrane</location>
        <topology evidence="1">Multi-pass membrane protein</topology>
    </subcellularLocation>
</comment>
<feature type="transmembrane region" description="Helical" evidence="13">
    <location>
        <begin position="89"/>
        <end position="111"/>
    </location>
</feature>
<evidence type="ECO:0000256" key="10">
    <source>
        <dbReference type="ARBA" id="ARBA00023136"/>
    </source>
</evidence>
<feature type="transmembrane region" description="Helical" evidence="13">
    <location>
        <begin position="12"/>
        <end position="31"/>
    </location>
</feature>
<dbReference type="PANTHER" id="PTHR31462:SF5">
    <property type="entry name" value="ENDOSOMAL_LYSOSOMAL PROTON CHANNEL TMEM175"/>
    <property type="match status" value="1"/>
</dbReference>
<organism evidence="14 15">
    <name type="scientific">Streptomyces clavifer</name>
    <dbReference type="NCBI Taxonomy" id="68188"/>
    <lineage>
        <taxon>Bacteria</taxon>
        <taxon>Bacillati</taxon>
        <taxon>Actinomycetota</taxon>
        <taxon>Actinomycetes</taxon>
        <taxon>Kitasatosporales</taxon>
        <taxon>Streptomycetaceae</taxon>
        <taxon>Streptomyces</taxon>
    </lineage>
</organism>
<evidence type="ECO:0000256" key="5">
    <source>
        <dbReference type="ARBA" id="ARBA00022692"/>
    </source>
</evidence>
<keyword evidence="10 13" id="KW-0472">Membrane</keyword>
<evidence type="ECO:0000256" key="7">
    <source>
        <dbReference type="ARBA" id="ARBA00022958"/>
    </source>
</evidence>
<keyword evidence="4" id="KW-0633">Potassium transport</keyword>